<evidence type="ECO:0000313" key="2">
    <source>
        <dbReference type="EMBL" id="RSX49252.1"/>
    </source>
</evidence>
<reference evidence="2 3" key="1">
    <citation type="submission" date="2018-09" db="EMBL/GenBank/DDBJ databases">
        <title>Characterization of the phylogenetic diversity of five novel species belonging to the genus Bifidobacterium.</title>
        <authorList>
            <person name="Lugli G.A."/>
            <person name="Duranti S."/>
            <person name="Milani C."/>
        </authorList>
    </citation>
    <scope>NUCLEOTIDE SEQUENCE [LARGE SCALE GENOMIC DNA]</scope>
    <source>
        <strain evidence="2 3">2020B</strain>
    </source>
</reference>
<gene>
    <name evidence="2" type="ORF">D2E22_0672</name>
</gene>
<evidence type="ECO:0000313" key="3">
    <source>
        <dbReference type="Proteomes" id="UP000288052"/>
    </source>
</evidence>
<dbReference type="AlphaFoldDB" id="A0A430F8V0"/>
<proteinExistence type="predicted"/>
<keyword evidence="1" id="KW-0472">Membrane</keyword>
<keyword evidence="1" id="KW-0812">Transmembrane</keyword>
<name>A0A430F8V0_9BIFI</name>
<protein>
    <submittedName>
        <fullName evidence="2">Uncharacterized protein</fullName>
    </submittedName>
</protein>
<evidence type="ECO:0000256" key="1">
    <source>
        <dbReference type="SAM" id="Phobius"/>
    </source>
</evidence>
<accession>A0A430F8V0</accession>
<dbReference type="EMBL" id="QXGI01000002">
    <property type="protein sequence ID" value="RSX49252.1"/>
    <property type="molecule type" value="Genomic_DNA"/>
</dbReference>
<sequence length="286" mass="31305">MAEVHFDTPTCRPQAAGERIATRTAAAGDAAGTYDERMGAMAADRHSSDDRLTESQRAAVDSLTQAPRYAGKSKLYVFTKLPMGQKGAYFREHFLIPCVAAVIVIALCAFVIVRFVSPRERPALYAAVVDSTLPLGESAKLQEQYTKTLGQDVIIDDYFDTKKDGLSKLQTMISSEQIDVVIAPPAVFRELAGYGYFTNLKSTLTADEYGDLHAYAEDFHGFDDSALSDDVDDSGSGKGKAEPYGLRLDDAKRWHEFATDDAAIIGVVANTKQTGNAQRFIAYLYR</sequence>
<keyword evidence="1" id="KW-1133">Transmembrane helix</keyword>
<feature type="transmembrane region" description="Helical" evidence="1">
    <location>
        <begin position="94"/>
        <end position="116"/>
    </location>
</feature>
<organism evidence="2 3">
    <name type="scientific">Bifidobacterium castoris</name>
    <dbReference type="NCBI Taxonomy" id="2306972"/>
    <lineage>
        <taxon>Bacteria</taxon>
        <taxon>Bacillati</taxon>
        <taxon>Actinomycetota</taxon>
        <taxon>Actinomycetes</taxon>
        <taxon>Bifidobacteriales</taxon>
        <taxon>Bifidobacteriaceae</taxon>
        <taxon>Bifidobacterium</taxon>
    </lineage>
</organism>
<dbReference type="Proteomes" id="UP000288052">
    <property type="component" value="Unassembled WGS sequence"/>
</dbReference>
<dbReference type="RefSeq" id="WP_241218153.1">
    <property type="nucleotide sequence ID" value="NZ_QXGI01000002.1"/>
</dbReference>
<keyword evidence="3" id="KW-1185">Reference proteome</keyword>
<comment type="caution">
    <text evidence="2">The sequence shown here is derived from an EMBL/GenBank/DDBJ whole genome shotgun (WGS) entry which is preliminary data.</text>
</comment>